<organism evidence="8 9">
    <name type="scientific">Megalodesulfovibrio gigas (strain ATCC 19364 / DSM 1382 / NCIMB 9332 / VKM B-1759)</name>
    <name type="common">Desulfovibrio gigas</name>
    <dbReference type="NCBI Taxonomy" id="1121448"/>
    <lineage>
        <taxon>Bacteria</taxon>
        <taxon>Pseudomonadati</taxon>
        <taxon>Thermodesulfobacteriota</taxon>
        <taxon>Desulfovibrionia</taxon>
        <taxon>Desulfovibrionales</taxon>
        <taxon>Desulfovibrionaceae</taxon>
        <taxon>Megalodesulfovibrio</taxon>
    </lineage>
</organism>
<dbReference type="CDD" id="cd01335">
    <property type="entry name" value="Radical_SAM"/>
    <property type="match status" value="1"/>
</dbReference>
<dbReference type="CDD" id="cd21109">
    <property type="entry name" value="SPASM"/>
    <property type="match status" value="1"/>
</dbReference>
<feature type="domain" description="Radical SAM core" evidence="7">
    <location>
        <begin position="54"/>
        <end position="289"/>
    </location>
</feature>
<reference evidence="8 9" key="1">
    <citation type="journal article" date="2013" name="J. Bacteriol.">
        <title>Roles of HynAB and Ech, the only two hydrogenases found in the model sulfate reducer Desulfovibrio gigas.</title>
        <authorList>
            <person name="Morais-Silva F.O."/>
            <person name="Santos C.I."/>
            <person name="Rodrigues R."/>
            <person name="Pereira I.A."/>
            <person name="Rodrigues-Pousada C."/>
        </authorList>
    </citation>
    <scope>NUCLEOTIDE SEQUENCE [LARGE SCALE GENOMIC DNA]</scope>
    <source>
        <strain evidence="9">ATCC 19364 / DSM 1382 / NCIMB 9332 / VKM B-1759</strain>
    </source>
</reference>
<dbReference type="Pfam" id="PF13186">
    <property type="entry name" value="SPASM"/>
    <property type="match status" value="1"/>
</dbReference>
<dbReference type="Gene3D" id="3.20.20.70">
    <property type="entry name" value="Aldolase class I"/>
    <property type="match status" value="1"/>
</dbReference>
<dbReference type="HOGENOM" id="CLU_009273_1_1_7"/>
<dbReference type="STRING" id="1121448.DGI_0091"/>
<dbReference type="GO" id="GO:0046872">
    <property type="term" value="F:metal ion binding"/>
    <property type="evidence" value="ECO:0007669"/>
    <property type="project" value="UniProtKB-KW"/>
</dbReference>
<dbReference type="InterPro" id="IPR034391">
    <property type="entry name" value="AdoMet-like_SPASM_containing"/>
</dbReference>
<keyword evidence="5" id="KW-0408">Iron</keyword>
<evidence type="ECO:0000259" key="7">
    <source>
        <dbReference type="PROSITE" id="PS51918"/>
    </source>
</evidence>
<dbReference type="AlphaFoldDB" id="T2G6X0"/>
<evidence type="ECO:0000313" key="8">
    <source>
        <dbReference type="EMBL" id="AGW12028.1"/>
    </source>
</evidence>
<dbReference type="SFLD" id="SFLDS00029">
    <property type="entry name" value="Radical_SAM"/>
    <property type="match status" value="1"/>
</dbReference>
<protein>
    <submittedName>
        <fullName evidence="8">Putative Radical SAM domain protein</fullName>
    </submittedName>
</protein>
<dbReference type="SUPFAM" id="SSF102114">
    <property type="entry name" value="Radical SAM enzymes"/>
    <property type="match status" value="1"/>
</dbReference>
<evidence type="ECO:0000313" key="9">
    <source>
        <dbReference type="Proteomes" id="UP000016587"/>
    </source>
</evidence>
<dbReference type="InterPro" id="IPR023885">
    <property type="entry name" value="4Fe4S-binding_SPASM_dom"/>
</dbReference>
<proteinExistence type="predicted"/>
<dbReference type="InterPro" id="IPR013785">
    <property type="entry name" value="Aldolase_TIM"/>
</dbReference>
<dbReference type="PATRIC" id="fig|1121448.10.peg.90"/>
<evidence type="ECO:0000256" key="3">
    <source>
        <dbReference type="ARBA" id="ARBA00022691"/>
    </source>
</evidence>
<dbReference type="EMBL" id="CP006585">
    <property type="protein sequence ID" value="AGW12028.1"/>
    <property type="molecule type" value="Genomic_DNA"/>
</dbReference>
<dbReference type="InterPro" id="IPR007197">
    <property type="entry name" value="rSAM"/>
</dbReference>
<sequence>MLRAGLATRGMDAATKFRILKRHLAAVLRHATPRKLLNLVKTERNMRRKAEVLDSFPYILKIESTNICNLHCAFCYDNRRQPSEGERGYGRMQPAHFRHVVDQLAPYLFKINMYGFGEPFLFPEGFEMIRYATDRNIGVGVSSNMNIKDDLLAEKIIDSGLEVLIFSCHGVTPESYATFMGKGNMELALENIRRLVALKKARNRSTPVIDWQFCVTGFNENEIPLAEQQARELGVDQVRFIKPFFPKDAPAQWWSSKFPRNLDDQAADVEPDCSWLYRSAFVNFDGGISPCCSDVRPLANDFGNALTQPFAEIWNGPAYRAARRLLKNPHAADAQAARVCQRCPLIVNARKQAQ</sequence>
<dbReference type="Pfam" id="PF04055">
    <property type="entry name" value="Radical_SAM"/>
    <property type="match status" value="1"/>
</dbReference>
<dbReference type="PROSITE" id="PS51918">
    <property type="entry name" value="RADICAL_SAM"/>
    <property type="match status" value="1"/>
</dbReference>
<evidence type="ECO:0000256" key="6">
    <source>
        <dbReference type="ARBA" id="ARBA00023014"/>
    </source>
</evidence>
<keyword evidence="4" id="KW-0479">Metal-binding</keyword>
<evidence type="ECO:0000256" key="5">
    <source>
        <dbReference type="ARBA" id="ARBA00023004"/>
    </source>
</evidence>
<dbReference type="PANTHER" id="PTHR11228:SF7">
    <property type="entry name" value="PQQA PEPTIDE CYCLASE"/>
    <property type="match status" value="1"/>
</dbReference>
<evidence type="ECO:0000256" key="2">
    <source>
        <dbReference type="ARBA" id="ARBA00022485"/>
    </source>
</evidence>
<dbReference type="PANTHER" id="PTHR11228">
    <property type="entry name" value="RADICAL SAM DOMAIN PROTEIN"/>
    <property type="match status" value="1"/>
</dbReference>
<comment type="cofactor">
    <cofactor evidence="1">
        <name>[4Fe-4S] cluster</name>
        <dbReference type="ChEBI" id="CHEBI:49883"/>
    </cofactor>
</comment>
<dbReference type="GO" id="GO:0003824">
    <property type="term" value="F:catalytic activity"/>
    <property type="evidence" value="ECO:0007669"/>
    <property type="project" value="InterPro"/>
</dbReference>
<evidence type="ECO:0000256" key="1">
    <source>
        <dbReference type="ARBA" id="ARBA00001966"/>
    </source>
</evidence>
<keyword evidence="6" id="KW-0411">Iron-sulfur</keyword>
<gene>
    <name evidence="8" type="ORF">DGI_0091</name>
</gene>
<dbReference type="Proteomes" id="UP000016587">
    <property type="component" value="Chromosome"/>
</dbReference>
<keyword evidence="2" id="KW-0004">4Fe-4S</keyword>
<keyword evidence="3" id="KW-0949">S-adenosyl-L-methionine</keyword>
<dbReference type="KEGG" id="dgg:DGI_0091"/>
<dbReference type="OrthoDB" id="9772409at2"/>
<reference evidence="9" key="2">
    <citation type="submission" date="2013-07" db="EMBL/GenBank/DDBJ databases">
        <authorList>
            <person name="Morais-Silva F.O."/>
            <person name="Rezende A.M."/>
            <person name="Pimentel C."/>
            <person name="Resende D.M."/>
            <person name="Santos C.I."/>
            <person name="Clemente C."/>
            <person name="de Oliveira L.M."/>
            <person name="da Silva S.M."/>
            <person name="Costa D.A."/>
            <person name="Varela-Raposo A."/>
            <person name="Horacio E.C.A."/>
            <person name="Matos M."/>
            <person name="Flores O."/>
            <person name="Ruiz J.C."/>
            <person name="Rodrigues-Pousada C."/>
        </authorList>
    </citation>
    <scope>NUCLEOTIDE SEQUENCE [LARGE SCALE GENOMIC DNA]</scope>
    <source>
        <strain evidence="9">ATCC 19364 / DSM 1382 / NCIMB 9332 / VKM B-1759</strain>
    </source>
</reference>
<dbReference type="eggNOG" id="COG0535">
    <property type="taxonomic scope" value="Bacteria"/>
</dbReference>
<dbReference type="InterPro" id="IPR058240">
    <property type="entry name" value="rSAM_sf"/>
</dbReference>
<dbReference type="RefSeq" id="WP_021758601.1">
    <property type="nucleotide sequence ID" value="NC_022444.1"/>
</dbReference>
<name>T2G6X0_MEGG1</name>
<dbReference type="InterPro" id="IPR050377">
    <property type="entry name" value="Radical_SAM_PqqE_MftC-like"/>
</dbReference>
<evidence type="ECO:0000256" key="4">
    <source>
        <dbReference type="ARBA" id="ARBA00022723"/>
    </source>
</evidence>
<dbReference type="GO" id="GO:0051536">
    <property type="term" value="F:iron-sulfur cluster binding"/>
    <property type="evidence" value="ECO:0007669"/>
    <property type="project" value="UniProtKB-KW"/>
</dbReference>
<dbReference type="SFLD" id="SFLDG01387">
    <property type="entry name" value="BtrN-like_SPASM_domain_contain"/>
    <property type="match status" value="1"/>
</dbReference>
<dbReference type="SFLD" id="SFLDG01067">
    <property type="entry name" value="SPASM/twitch_domain_containing"/>
    <property type="match status" value="1"/>
</dbReference>
<keyword evidence="9" id="KW-1185">Reference proteome</keyword>
<accession>T2G6X0</accession>